<dbReference type="InterPro" id="IPR036250">
    <property type="entry name" value="AcylCo_DH-like_C"/>
</dbReference>
<organism evidence="4 5">
    <name type="scientific">Paraburkholderia phenazinium</name>
    <dbReference type="NCBI Taxonomy" id="60549"/>
    <lineage>
        <taxon>Bacteria</taxon>
        <taxon>Pseudomonadati</taxon>
        <taxon>Pseudomonadota</taxon>
        <taxon>Betaproteobacteria</taxon>
        <taxon>Burkholderiales</taxon>
        <taxon>Burkholderiaceae</taxon>
        <taxon>Paraburkholderia</taxon>
    </lineage>
</organism>
<dbReference type="Pfam" id="PF08028">
    <property type="entry name" value="Acyl-CoA_dh_2"/>
    <property type="match status" value="1"/>
</dbReference>
<dbReference type="InterPro" id="IPR037069">
    <property type="entry name" value="AcylCoA_DH/ox_N_sf"/>
</dbReference>
<dbReference type="Gene3D" id="1.10.540.10">
    <property type="entry name" value="Acyl-CoA dehydrogenase/oxidase, N-terminal domain"/>
    <property type="match status" value="1"/>
</dbReference>
<dbReference type="InterPro" id="IPR013786">
    <property type="entry name" value="AcylCoA_DH/ox_N"/>
</dbReference>
<dbReference type="OrthoDB" id="571684at2"/>
<dbReference type="InterPro" id="IPR013107">
    <property type="entry name" value="Acyl-CoA_DH_C"/>
</dbReference>
<evidence type="ECO:0000259" key="3">
    <source>
        <dbReference type="Pfam" id="PF08028"/>
    </source>
</evidence>
<dbReference type="NCBIfam" id="TIGR04022">
    <property type="entry name" value="sulfur_SfnB"/>
    <property type="match status" value="1"/>
</dbReference>
<dbReference type="InterPro" id="IPR009100">
    <property type="entry name" value="AcylCoA_DH/oxidase_NM_dom_sf"/>
</dbReference>
<dbReference type="PANTHER" id="PTHR43884">
    <property type="entry name" value="ACYL-COA DEHYDROGENASE"/>
    <property type="match status" value="1"/>
</dbReference>
<sequence length="409" mass="44173">MSALAESVAPQVPYAPQAARIENDQQALEVAHTVARALAEDASQRDRERRLPYAEIGIYSASGLWGIAVPREFGGAEVSYATLAEVTAIISEADPAIGQIPQNHFYMLDVLRVNGTRQQQAFYFQRALAGERFGNALSERGTKTVADYRTTLTPDGDGFRISGTKFYSTGALFAQWIPIVAKAADNTLYVAFASAQTPGLSVVDDWSGFGQRTTGSGTTTLDNIYVEASAVVPYSAAFDARPTTVGPIGQLIHAAVDLGIARAAVADARRFVRERSRPWIDSGVERASDDPLTLELFGKLALQLHAAEALVERAGRRVDAAVKESTAQTVATASIAVAEARAATTEIALQASTRLIELAGTQATLAEHNLDRHWRNARTHTLHDPVRWKYIAVGNYYLNDVLPPRHGAI</sequence>
<gene>
    <name evidence="4" type="ORF">SAMN05444165_0694</name>
</gene>
<name>A0A1N6GCX2_9BURK</name>
<dbReference type="AlphaFoldDB" id="A0A1N6GCX2"/>
<dbReference type="EMBL" id="FSRU01000001">
    <property type="protein sequence ID" value="SIO05380.1"/>
    <property type="molecule type" value="Genomic_DNA"/>
</dbReference>
<dbReference type="Gene3D" id="2.40.110.10">
    <property type="entry name" value="Butyryl-CoA Dehydrogenase, subunit A, domain 2"/>
    <property type="match status" value="1"/>
</dbReference>
<dbReference type="GO" id="GO:0050660">
    <property type="term" value="F:flavin adenine dinucleotide binding"/>
    <property type="evidence" value="ECO:0007669"/>
    <property type="project" value="InterPro"/>
</dbReference>
<dbReference type="PANTHER" id="PTHR43884:SF12">
    <property type="entry name" value="ISOVALERYL-COA DEHYDROGENASE, MITOCHONDRIAL-RELATED"/>
    <property type="match status" value="1"/>
</dbReference>
<feature type="domain" description="Acyl-CoA dehydrogenase C-terminal" evidence="3">
    <location>
        <begin position="251"/>
        <end position="384"/>
    </location>
</feature>
<protein>
    <submittedName>
        <fullName evidence="4">Sulfur acquisition oxidoreductase, SfnB family</fullName>
    </submittedName>
</protein>
<dbReference type="Pfam" id="PF02771">
    <property type="entry name" value="Acyl-CoA_dh_N"/>
    <property type="match status" value="1"/>
</dbReference>
<dbReference type="PIRSF" id="PIRSF016578">
    <property type="entry name" value="HsaA"/>
    <property type="match status" value="1"/>
</dbReference>
<dbReference type="RefSeq" id="WP_074294239.1">
    <property type="nucleotide sequence ID" value="NZ_FSRU01000001.1"/>
</dbReference>
<dbReference type="SUPFAM" id="SSF56645">
    <property type="entry name" value="Acyl-CoA dehydrogenase NM domain-like"/>
    <property type="match status" value="1"/>
</dbReference>
<evidence type="ECO:0000259" key="2">
    <source>
        <dbReference type="Pfam" id="PF02771"/>
    </source>
</evidence>
<reference evidence="4 5" key="1">
    <citation type="submission" date="2016-11" db="EMBL/GenBank/DDBJ databases">
        <authorList>
            <person name="Jaros S."/>
            <person name="Januszkiewicz K."/>
            <person name="Wedrychowicz H."/>
        </authorList>
    </citation>
    <scope>NUCLEOTIDE SEQUENCE [LARGE SCALE GENOMIC DNA]</scope>
    <source>
        <strain evidence="4 5">GAS95</strain>
    </source>
</reference>
<keyword evidence="1" id="KW-0560">Oxidoreductase</keyword>
<keyword evidence="5" id="KW-1185">Reference proteome</keyword>
<dbReference type="GO" id="GO:0006552">
    <property type="term" value="P:L-leucine catabolic process"/>
    <property type="evidence" value="ECO:0007669"/>
    <property type="project" value="TreeGrafter"/>
</dbReference>
<dbReference type="Gene3D" id="1.20.140.10">
    <property type="entry name" value="Butyryl-CoA Dehydrogenase, subunit A, domain 3"/>
    <property type="match status" value="1"/>
</dbReference>
<evidence type="ECO:0000313" key="4">
    <source>
        <dbReference type="EMBL" id="SIO05380.1"/>
    </source>
</evidence>
<dbReference type="Proteomes" id="UP000185151">
    <property type="component" value="Unassembled WGS sequence"/>
</dbReference>
<proteinExistence type="predicted"/>
<accession>A0A1N6GCX2</accession>
<dbReference type="InterPro" id="IPR023922">
    <property type="entry name" value="S04_starv_induced_SfnB"/>
</dbReference>
<dbReference type="SUPFAM" id="SSF47203">
    <property type="entry name" value="Acyl-CoA dehydrogenase C-terminal domain-like"/>
    <property type="match status" value="1"/>
</dbReference>
<dbReference type="InterPro" id="IPR046373">
    <property type="entry name" value="Acyl-CoA_Oxase/DH_mid-dom_sf"/>
</dbReference>
<dbReference type="GO" id="GO:0008470">
    <property type="term" value="F:3-methylbutanoyl-CoA dehydrogenase activity"/>
    <property type="evidence" value="ECO:0007669"/>
    <property type="project" value="TreeGrafter"/>
</dbReference>
<evidence type="ECO:0000313" key="5">
    <source>
        <dbReference type="Proteomes" id="UP000185151"/>
    </source>
</evidence>
<feature type="domain" description="Acyl-CoA dehydrogenase/oxidase N-terminal" evidence="2">
    <location>
        <begin position="29"/>
        <end position="131"/>
    </location>
</feature>
<evidence type="ECO:0000256" key="1">
    <source>
        <dbReference type="ARBA" id="ARBA00023002"/>
    </source>
</evidence>